<evidence type="ECO:0000313" key="11">
    <source>
        <dbReference type="EMBL" id="MXO82865.1"/>
    </source>
</evidence>
<evidence type="ECO:0000313" key="12">
    <source>
        <dbReference type="Proteomes" id="UP000460290"/>
    </source>
</evidence>
<evidence type="ECO:0000256" key="4">
    <source>
        <dbReference type="ARBA" id="ARBA00022692"/>
    </source>
</evidence>
<organism evidence="11 12">
    <name type="scientific">Pontixanthobacter aestiaquae</name>
    <dbReference type="NCBI Taxonomy" id="1509367"/>
    <lineage>
        <taxon>Bacteria</taxon>
        <taxon>Pseudomonadati</taxon>
        <taxon>Pseudomonadota</taxon>
        <taxon>Alphaproteobacteria</taxon>
        <taxon>Sphingomonadales</taxon>
        <taxon>Erythrobacteraceae</taxon>
        <taxon>Pontixanthobacter</taxon>
    </lineage>
</organism>
<dbReference type="GO" id="GO:0044718">
    <property type="term" value="P:siderophore transmembrane transport"/>
    <property type="evidence" value="ECO:0007669"/>
    <property type="project" value="TreeGrafter"/>
</dbReference>
<dbReference type="InterPro" id="IPR037066">
    <property type="entry name" value="Plug_dom_sf"/>
</dbReference>
<evidence type="ECO:0000256" key="9">
    <source>
        <dbReference type="SAM" id="SignalP"/>
    </source>
</evidence>
<evidence type="ECO:0000256" key="5">
    <source>
        <dbReference type="ARBA" id="ARBA00022729"/>
    </source>
</evidence>
<keyword evidence="12" id="KW-1185">Reference proteome</keyword>
<dbReference type="Proteomes" id="UP000460290">
    <property type="component" value="Unassembled WGS sequence"/>
</dbReference>
<dbReference type="GO" id="GO:0015344">
    <property type="term" value="F:siderophore uptake transmembrane transporter activity"/>
    <property type="evidence" value="ECO:0007669"/>
    <property type="project" value="TreeGrafter"/>
</dbReference>
<evidence type="ECO:0000256" key="2">
    <source>
        <dbReference type="ARBA" id="ARBA00022448"/>
    </source>
</evidence>
<dbReference type="AlphaFoldDB" id="A0A844Z4L9"/>
<sequence>MDGNTALLRLTSSLLAGTALWTGASLAAQESDIERATSGTESAAAPAGPNVSTTGTGGTSYMPEYFAQFAPRNALDMLREVPGFNIQGGNGGSRGLGQADENVLINGKRLSSKSDSASDQLARIPADKVVRIEIVDGTTLDIPGLTGQVANIFTSGGGLSGQFEWRGGFRPLTDRQEYFGGEASISGALGKLGYTLAFEMTNNRFGGVGTGLISDANGTLIETQDFYSPGAFDQPSVSANLTYDFSDEVTANLNLSYEKEFFDRNQTEFQFGPNLVDRNERSDRKNRETEYEISADIEFPLGPGRLKLIGLEGFEGGVFTQTLVTEFADGSDDTGSRFISDADEGERIGRAEYSWNMLDADWQISGEAAFNRLDRVASLFEVVDGDFVEIAFPEGTGGVTEDRYESILSVSKQITDRLGFQTSGGMEFSNIKQTGAAANARKFKRPKGSASLAWRPQDGLDISLELRRSVGQLSFGDVLARVFLDQGNQNDGNNELVPEQSWDLDLEISKNLGAWGSTTLSIVHRRIEDYIDVIPLTGGGEARGNIDKATRTDFDWNTTLKFDPLGIPGAQVDLEFQIVETNVRDPLDGIDRPFSGQRNQRYRAEFRHDIPRSDIAYGTNIFYSRNNQYFRRGEVGREYEGPTFANIFIEHKDVFGLTVNAQAGNLLGGDGFFDRTVYDGSRDVDPVLFVENRVARIGPIFRFSVSGNF</sequence>
<dbReference type="InterPro" id="IPR039426">
    <property type="entry name" value="TonB-dep_rcpt-like"/>
</dbReference>
<keyword evidence="4" id="KW-0812">Transmembrane</keyword>
<dbReference type="Gene3D" id="2.40.170.20">
    <property type="entry name" value="TonB-dependent receptor, beta-barrel domain"/>
    <property type="match status" value="1"/>
</dbReference>
<feature type="domain" description="TonB-dependent receptor plug" evidence="10">
    <location>
        <begin position="64"/>
        <end position="138"/>
    </location>
</feature>
<keyword evidence="7" id="KW-0998">Cell outer membrane</keyword>
<dbReference type="GO" id="GO:0009279">
    <property type="term" value="C:cell outer membrane"/>
    <property type="evidence" value="ECO:0007669"/>
    <property type="project" value="UniProtKB-SubCell"/>
</dbReference>
<dbReference type="EMBL" id="WTYZ01000001">
    <property type="protein sequence ID" value="MXO82865.1"/>
    <property type="molecule type" value="Genomic_DNA"/>
</dbReference>
<keyword evidence="6" id="KW-0472">Membrane</keyword>
<feature type="chain" id="PRO_5032685927" evidence="9">
    <location>
        <begin position="28"/>
        <end position="709"/>
    </location>
</feature>
<evidence type="ECO:0000256" key="1">
    <source>
        <dbReference type="ARBA" id="ARBA00004571"/>
    </source>
</evidence>
<feature type="region of interest" description="Disordered" evidence="8">
    <location>
        <begin position="32"/>
        <end position="56"/>
    </location>
</feature>
<comment type="subcellular location">
    <subcellularLocation>
        <location evidence="1">Cell outer membrane</location>
        <topology evidence="1">Multi-pass membrane protein</topology>
    </subcellularLocation>
</comment>
<dbReference type="RefSeq" id="WP_160613270.1">
    <property type="nucleotide sequence ID" value="NZ_JAUFQM010000001.1"/>
</dbReference>
<name>A0A844Z4L9_9SPHN</name>
<gene>
    <name evidence="11" type="ORF">GRI35_05740</name>
</gene>
<evidence type="ECO:0000256" key="8">
    <source>
        <dbReference type="SAM" id="MobiDB-lite"/>
    </source>
</evidence>
<keyword evidence="3" id="KW-1134">Transmembrane beta strand</keyword>
<comment type="caution">
    <text evidence="11">The sequence shown here is derived from an EMBL/GenBank/DDBJ whole genome shotgun (WGS) entry which is preliminary data.</text>
</comment>
<reference evidence="11 12" key="1">
    <citation type="submission" date="2019-12" db="EMBL/GenBank/DDBJ databases">
        <title>Genomic-based taxomic classification of the family Erythrobacteraceae.</title>
        <authorList>
            <person name="Xu L."/>
        </authorList>
    </citation>
    <scope>NUCLEOTIDE SEQUENCE [LARGE SCALE GENOMIC DNA]</scope>
    <source>
        <strain evidence="11 12">KCTC 42006</strain>
    </source>
</reference>
<keyword evidence="2" id="KW-0813">Transport</keyword>
<keyword evidence="11" id="KW-0675">Receptor</keyword>
<accession>A0A844Z4L9</accession>
<dbReference type="InterPro" id="IPR036942">
    <property type="entry name" value="Beta-barrel_TonB_sf"/>
</dbReference>
<evidence type="ECO:0000256" key="6">
    <source>
        <dbReference type="ARBA" id="ARBA00023136"/>
    </source>
</evidence>
<evidence type="ECO:0000259" key="10">
    <source>
        <dbReference type="Pfam" id="PF07715"/>
    </source>
</evidence>
<feature type="signal peptide" evidence="9">
    <location>
        <begin position="1"/>
        <end position="27"/>
    </location>
</feature>
<dbReference type="PANTHER" id="PTHR30069">
    <property type="entry name" value="TONB-DEPENDENT OUTER MEMBRANE RECEPTOR"/>
    <property type="match status" value="1"/>
</dbReference>
<keyword evidence="5 9" id="KW-0732">Signal</keyword>
<protein>
    <submittedName>
        <fullName evidence="11">TonB-dependent receptor plug domain-containing protein</fullName>
    </submittedName>
</protein>
<dbReference type="Pfam" id="PF07715">
    <property type="entry name" value="Plug"/>
    <property type="match status" value="1"/>
</dbReference>
<dbReference type="OrthoDB" id="7622322at2"/>
<dbReference type="SUPFAM" id="SSF56935">
    <property type="entry name" value="Porins"/>
    <property type="match status" value="1"/>
</dbReference>
<dbReference type="PANTHER" id="PTHR30069:SF29">
    <property type="entry name" value="HEMOGLOBIN AND HEMOGLOBIN-HAPTOGLOBIN-BINDING PROTEIN 1-RELATED"/>
    <property type="match status" value="1"/>
</dbReference>
<proteinExistence type="predicted"/>
<dbReference type="Gene3D" id="2.170.130.10">
    <property type="entry name" value="TonB-dependent receptor, plug domain"/>
    <property type="match status" value="1"/>
</dbReference>
<evidence type="ECO:0000256" key="3">
    <source>
        <dbReference type="ARBA" id="ARBA00022452"/>
    </source>
</evidence>
<dbReference type="InterPro" id="IPR012910">
    <property type="entry name" value="Plug_dom"/>
</dbReference>
<evidence type="ECO:0000256" key="7">
    <source>
        <dbReference type="ARBA" id="ARBA00023237"/>
    </source>
</evidence>